<evidence type="ECO:0000256" key="1">
    <source>
        <dbReference type="SAM" id="MobiDB-lite"/>
    </source>
</evidence>
<accession>A0ABV6ST24</accession>
<organism evidence="2 3">
    <name type="scientific">Luteimonas padinae</name>
    <dbReference type="NCBI Taxonomy" id="1714359"/>
    <lineage>
        <taxon>Bacteria</taxon>
        <taxon>Pseudomonadati</taxon>
        <taxon>Pseudomonadota</taxon>
        <taxon>Gammaproteobacteria</taxon>
        <taxon>Lysobacterales</taxon>
        <taxon>Lysobacteraceae</taxon>
        <taxon>Luteimonas</taxon>
    </lineage>
</organism>
<dbReference type="RefSeq" id="WP_189496112.1">
    <property type="nucleotide sequence ID" value="NZ_BMZT01000004.1"/>
</dbReference>
<evidence type="ECO:0000313" key="3">
    <source>
        <dbReference type="Proteomes" id="UP001589898"/>
    </source>
</evidence>
<feature type="compositionally biased region" description="Low complexity" evidence="1">
    <location>
        <begin position="104"/>
        <end position="135"/>
    </location>
</feature>
<gene>
    <name evidence="2" type="ORF">ACFFFU_02260</name>
</gene>
<reference evidence="2 3" key="1">
    <citation type="submission" date="2024-09" db="EMBL/GenBank/DDBJ databases">
        <authorList>
            <person name="Sun Q."/>
            <person name="Mori K."/>
        </authorList>
    </citation>
    <scope>NUCLEOTIDE SEQUENCE [LARGE SCALE GENOMIC DNA]</scope>
    <source>
        <strain evidence="2 3">KCTC 52403</strain>
    </source>
</reference>
<proteinExistence type="predicted"/>
<protein>
    <submittedName>
        <fullName evidence="2">Protein sip-5</fullName>
    </submittedName>
</protein>
<feature type="compositionally biased region" description="Pro residues" evidence="1">
    <location>
        <begin position="136"/>
        <end position="151"/>
    </location>
</feature>
<comment type="caution">
    <text evidence="2">The sequence shown here is derived from an EMBL/GenBank/DDBJ whole genome shotgun (WGS) entry which is preliminary data.</text>
</comment>
<dbReference type="EMBL" id="JBHLTF010000005">
    <property type="protein sequence ID" value="MFC0716586.1"/>
    <property type="molecule type" value="Genomic_DNA"/>
</dbReference>
<feature type="region of interest" description="Disordered" evidence="1">
    <location>
        <begin position="93"/>
        <end position="179"/>
    </location>
</feature>
<keyword evidence="3" id="KW-1185">Reference proteome</keyword>
<dbReference type="Proteomes" id="UP001589898">
    <property type="component" value="Unassembled WGS sequence"/>
</dbReference>
<sequence>MSFEALQAKVARAEDALEARERQVAADFRVFGGCWRDTWSPPRVVIAGLAAGLLAGWARPGRAIAGVQPARWLQLATSLAGLAGTLQAAFAASDAKDAAEDAGDAAAVASGQPPGAKVPAADAAAARASAPDAVAPAPPTAAPGRTPPAPPSARRYVPDPSWDTPPRPAEAATEVSERR</sequence>
<evidence type="ECO:0000313" key="2">
    <source>
        <dbReference type="EMBL" id="MFC0716586.1"/>
    </source>
</evidence>
<name>A0ABV6ST24_9GAMM</name>